<name>A0A182UUV7_ANOME</name>
<feature type="transmembrane region" description="Helical" evidence="5">
    <location>
        <begin position="224"/>
        <end position="246"/>
    </location>
</feature>
<evidence type="ECO:0000256" key="1">
    <source>
        <dbReference type="ARBA" id="ARBA00004370"/>
    </source>
</evidence>
<evidence type="ECO:0000313" key="8">
    <source>
        <dbReference type="Proteomes" id="UP000075903"/>
    </source>
</evidence>
<dbReference type="GO" id="GO:0008610">
    <property type="term" value="P:lipid biosynthetic process"/>
    <property type="evidence" value="ECO:0007669"/>
    <property type="project" value="InterPro"/>
</dbReference>
<dbReference type="EnsemblMetazoa" id="AMEM004054-RA">
    <property type="protein sequence ID" value="AMEM004054-PA"/>
    <property type="gene ID" value="AMEM004054"/>
</dbReference>
<keyword evidence="8" id="KW-1185">Reference proteome</keyword>
<dbReference type="GO" id="GO:0016491">
    <property type="term" value="F:oxidoreductase activity"/>
    <property type="evidence" value="ECO:0007669"/>
    <property type="project" value="InterPro"/>
</dbReference>
<protein>
    <recommendedName>
        <fullName evidence="6">Fatty acid hydroxylase domain-containing protein</fullName>
    </recommendedName>
</protein>
<dbReference type="PANTHER" id="PTHR11863">
    <property type="entry name" value="STEROL DESATURASE"/>
    <property type="match status" value="1"/>
</dbReference>
<keyword evidence="2 5" id="KW-0812">Transmembrane</keyword>
<feature type="transmembrane region" description="Helical" evidence="5">
    <location>
        <begin position="291"/>
        <end position="313"/>
    </location>
</feature>
<dbReference type="InterPro" id="IPR006694">
    <property type="entry name" value="Fatty_acid_hydroxylase"/>
</dbReference>
<dbReference type="InterPro" id="IPR050307">
    <property type="entry name" value="Sterol_Desaturase_Related"/>
</dbReference>
<sequence length="386" mass="44400">MATEKQSHNQTERCQHRGSAHTEAFARCARTQPQQPGVYRSGPQHSHLFICKPCTIRPRSVRASRLNGANARSGQSGHKLPHTYTDTQTDAIMSLTVELFDLPAHQFRVFWGASGSMWQSLWDRFLDFTGDNPLALWTVGSYVYTSLIYWSIGLAYTLLDVTGRPAVLRRYKVQPGTNEPVDPARLRTVIRQVLFNQFCTGLPLLFLMYYLLPGQTRDTIRQLPTFVTVVWQLGVCILIEEVMFYYSHRLLHDGRIYRYIHKRHHEWTAPIAITAMYAHPVENVLSNLLPIAVGVWTTGCHISVAWLWFTLAISNTLHVHSGYHLPLLPSPEQHDYHHLKFNQCYGVLGVLDWLHGTSEMFHRSKQAKRDYIMTSLEPVRETHPDQ</sequence>
<feature type="transmembrane region" description="Helical" evidence="5">
    <location>
        <begin position="134"/>
        <end position="159"/>
    </location>
</feature>
<feature type="transmembrane region" description="Helical" evidence="5">
    <location>
        <begin position="193"/>
        <end position="212"/>
    </location>
</feature>
<evidence type="ECO:0000259" key="6">
    <source>
        <dbReference type="Pfam" id="PF04116"/>
    </source>
</evidence>
<dbReference type="VEuPathDB" id="VectorBase:AMEM21_004929"/>
<reference evidence="7" key="1">
    <citation type="submission" date="2020-05" db="UniProtKB">
        <authorList>
            <consortium name="EnsemblMetazoa"/>
        </authorList>
    </citation>
    <scope>IDENTIFICATION</scope>
    <source>
        <strain evidence="7">MAF</strain>
    </source>
</reference>
<evidence type="ECO:0000256" key="4">
    <source>
        <dbReference type="ARBA" id="ARBA00023136"/>
    </source>
</evidence>
<evidence type="ECO:0000256" key="2">
    <source>
        <dbReference type="ARBA" id="ARBA00022692"/>
    </source>
</evidence>
<accession>A0A182UUV7</accession>
<dbReference type="Pfam" id="PF04116">
    <property type="entry name" value="FA_hydroxylase"/>
    <property type="match status" value="1"/>
</dbReference>
<feature type="domain" description="Fatty acid hydroxylase" evidence="6">
    <location>
        <begin position="235"/>
        <end position="357"/>
    </location>
</feature>
<dbReference type="STRING" id="30066.A0A182UUV7"/>
<dbReference type="AlphaFoldDB" id="A0A182UUV7"/>
<dbReference type="Proteomes" id="UP000075903">
    <property type="component" value="Unassembled WGS sequence"/>
</dbReference>
<keyword evidence="4 5" id="KW-0472">Membrane</keyword>
<comment type="subcellular location">
    <subcellularLocation>
        <location evidence="1">Membrane</location>
    </subcellularLocation>
</comment>
<dbReference type="VEuPathDB" id="VectorBase:AMEM004054"/>
<evidence type="ECO:0000256" key="5">
    <source>
        <dbReference type="SAM" id="Phobius"/>
    </source>
</evidence>
<evidence type="ECO:0000313" key="7">
    <source>
        <dbReference type="EnsemblMetazoa" id="AMEM004054-PA"/>
    </source>
</evidence>
<evidence type="ECO:0000256" key="3">
    <source>
        <dbReference type="ARBA" id="ARBA00022989"/>
    </source>
</evidence>
<organism evidence="7 8">
    <name type="scientific">Anopheles merus</name>
    <name type="common">Mosquito</name>
    <dbReference type="NCBI Taxonomy" id="30066"/>
    <lineage>
        <taxon>Eukaryota</taxon>
        <taxon>Metazoa</taxon>
        <taxon>Ecdysozoa</taxon>
        <taxon>Arthropoda</taxon>
        <taxon>Hexapoda</taxon>
        <taxon>Insecta</taxon>
        <taxon>Pterygota</taxon>
        <taxon>Neoptera</taxon>
        <taxon>Endopterygota</taxon>
        <taxon>Diptera</taxon>
        <taxon>Nematocera</taxon>
        <taxon>Culicoidea</taxon>
        <taxon>Culicidae</taxon>
        <taxon>Anophelinae</taxon>
        <taxon>Anopheles</taxon>
    </lineage>
</organism>
<proteinExistence type="predicted"/>
<keyword evidence="3 5" id="KW-1133">Transmembrane helix</keyword>
<dbReference type="GO" id="GO:0005506">
    <property type="term" value="F:iron ion binding"/>
    <property type="evidence" value="ECO:0007669"/>
    <property type="project" value="InterPro"/>
</dbReference>
<dbReference type="GO" id="GO:0016020">
    <property type="term" value="C:membrane"/>
    <property type="evidence" value="ECO:0007669"/>
    <property type="project" value="UniProtKB-SubCell"/>
</dbReference>